<gene>
    <name evidence="1" type="ORF">NBO_6g0056</name>
</gene>
<evidence type="ECO:0000313" key="2">
    <source>
        <dbReference type="Proteomes" id="UP000016927"/>
    </source>
</evidence>
<name>R0MBH1_NOSB1</name>
<accession>R0MBH1</accession>
<organism evidence="1 2">
    <name type="scientific">Nosema bombycis (strain CQ1 / CVCC 102059)</name>
    <name type="common">Microsporidian parasite</name>
    <name type="synonym">Pebrine of silkworm</name>
    <dbReference type="NCBI Taxonomy" id="578461"/>
    <lineage>
        <taxon>Eukaryota</taxon>
        <taxon>Fungi</taxon>
        <taxon>Fungi incertae sedis</taxon>
        <taxon>Microsporidia</taxon>
        <taxon>Nosematidae</taxon>
        <taxon>Nosema</taxon>
    </lineage>
</organism>
<keyword evidence="2" id="KW-1185">Reference proteome</keyword>
<sequence length="221" mass="26156">MDTNIKFQKIKTTERNLDLKPTKFSRIFLMDTTITILNDCILFGDYKINLRVKHASKSNNFLVFNTTKSLHLLDFKIKILYKFEGDEQDFLKAEFNGKDLEILYSNGIYKSYKIGEILEDKEIEIREEEGVGYFYKGGKVFYREDDKDDNVNDKELDKDDNDDKYYNDNDDILSTPFGDIFIINEKMIFKDQEIENELFYGDNNDKFIIILLLSGFHSIRE</sequence>
<proteinExistence type="predicted"/>
<dbReference type="AlphaFoldDB" id="R0MBH1"/>
<dbReference type="EMBL" id="KB908914">
    <property type="protein sequence ID" value="EOB15304.1"/>
    <property type="molecule type" value="Genomic_DNA"/>
</dbReference>
<evidence type="ECO:0000313" key="1">
    <source>
        <dbReference type="EMBL" id="EOB15304.1"/>
    </source>
</evidence>
<dbReference type="VEuPathDB" id="MicrosporidiaDB:NBO_6g0056"/>
<dbReference type="Proteomes" id="UP000016927">
    <property type="component" value="Unassembled WGS sequence"/>
</dbReference>
<protein>
    <submittedName>
        <fullName evidence="1">Uncharacterized protein</fullName>
    </submittedName>
</protein>
<dbReference type="HOGENOM" id="CLU_084271_0_0_1"/>
<reference evidence="1 2" key="1">
    <citation type="journal article" date="2013" name="BMC Genomics">
        <title>Comparative genomics of parasitic silkworm microsporidia reveal an association between genome expansion and host adaptation.</title>
        <authorList>
            <person name="Pan G."/>
            <person name="Xu J."/>
            <person name="Li T."/>
            <person name="Xia Q."/>
            <person name="Liu S.L."/>
            <person name="Zhang G."/>
            <person name="Li S."/>
            <person name="Li C."/>
            <person name="Liu H."/>
            <person name="Yang L."/>
            <person name="Liu T."/>
            <person name="Zhang X."/>
            <person name="Wu Z."/>
            <person name="Fan W."/>
            <person name="Dang X."/>
            <person name="Xiang H."/>
            <person name="Tao M."/>
            <person name="Li Y."/>
            <person name="Hu J."/>
            <person name="Li Z."/>
            <person name="Lin L."/>
            <person name="Luo J."/>
            <person name="Geng L."/>
            <person name="Wang L."/>
            <person name="Long M."/>
            <person name="Wan Y."/>
            <person name="He N."/>
            <person name="Zhang Z."/>
            <person name="Lu C."/>
            <person name="Keeling P.J."/>
            <person name="Wang J."/>
            <person name="Xiang Z."/>
            <person name="Zhou Z."/>
        </authorList>
    </citation>
    <scope>NUCLEOTIDE SEQUENCE [LARGE SCALE GENOMIC DNA]</scope>
    <source>
        <strain evidence="2">CQ1 / CVCC 102059</strain>
    </source>
</reference>